<comment type="caution">
    <text evidence="1">The sequence shown here is derived from an EMBL/GenBank/DDBJ whole genome shotgun (WGS) entry which is preliminary data.</text>
</comment>
<dbReference type="AlphaFoldDB" id="A0AAD5W0W0"/>
<gene>
    <name evidence="1" type="ORF">NP233_g2712</name>
</gene>
<dbReference type="EMBL" id="JANIEX010000119">
    <property type="protein sequence ID" value="KAJ3572999.1"/>
    <property type="molecule type" value="Genomic_DNA"/>
</dbReference>
<name>A0AAD5W0W0_9AGAR</name>
<sequence length="181" mass="20301">MFIGLIARVRRDGKFCFAGPAAKEFAKNIKSNFHPSRWSFKTCMRPADVNTYFSDWASDTTVVTRDSSDYFPLGSISSPSTTPRPSIETLCEETTDDELEPEDVSAIDDPHRHHRLSVRRFRRGMVGFWRDLGISAHARQGCPPPMLPPPSLISYETVPVVSKECYSSGIIIRTHVVVAVI</sequence>
<proteinExistence type="predicted"/>
<dbReference type="Proteomes" id="UP001213000">
    <property type="component" value="Unassembled WGS sequence"/>
</dbReference>
<protein>
    <submittedName>
        <fullName evidence="1">Uncharacterized protein</fullName>
    </submittedName>
</protein>
<reference evidence="1" key="1">
    <citation type="submission" date="2022-07" db="EMBL/GenBank/DDBJ databases">
        <title>Genome Sequence of Leucocoprinus birnbaumii.</title>
        <authorList>
            <person name="Buettner E."/>
        </authorList>
    </citation>
    <scope>NUCLEOTIDE SEQUENCE</scope>
    <source>
        <strain evidence="1">VT141</strain>
    </source>
</reference>
<evidence type="ECO:0000313" key="1">
    <source>
        <dbReference type="EMBL" id="KAJ3572999.1"/>
    </source>
</evidence>
<keyword evidence="2" id="KW-1185">Reference proteome</keyword>
<accession>A0AAD5W0W0</accession>
<organism evidence="1 2">
    <name type="scientific">Leucocoprinus birnbaumii</name>
    <dbReference type="NCBI Taxonomy" id="56174"/>
    <lineage>
        <taxon>Eukaryota</taxon>
        <taxon>Fungi</taxon>
        <taxon>Dikarya</taxon>
        <taxon>Basidiomycota</taxon>
        <taxon>Agaricomycotina</taxon>
        <taxon>Agaricomycetes</taxon>
        <taxon>Agaricomycetidae</taxon>
        <taxon>Agaricales</taxon>
        <taxon>Agaricineae</taxon>
        <taxon>Agaricaceae</taxon>
        <taxon>Leucocoprinus</taxon>
    </lineage>
</organism>
<evidence type="ECO:0000313" key="2">
    <source>
        <dbReference type="Proteomes" id="UP001213000"/>
    </source>
</evidence>